<accession>A0A7S1T7E1</accession>
<feature type="domain" description="Nucleotide-diphospho-sugar transferase" evidence="2">
    <location>
        <begin position="154"/>
        <end position="243"/>
    </location>
</feature>
<sequence>MARSVRKTVWYSWAGLLLPAITVMFCCVNWMLPGLMGYRSRGSNVLDWGIGEEEKERRWESMARRSVVTRRGVSMVVVSSTVDDEVTWGLLNLGCSMRPWKIMRFLMLTGPDMPRGTRLDFIRRNREWSIAQIYPPPGAEDALLVPFAVEILGIRRLLSLGYHVLYTRSDAVWCEDLAERLADLSAHHPQSDIFVMEASTPKFFFVRASDQALEIFDDAIKSFMYEMSHSSFVSYLCQDYSAENRTCLNYRENVYPLPTNEGWGNHLRDPATEKNNTIQSCSSGYLSIASGIDEDRKREILKKVGAWYVTHHSCIDIPGSGP</sequence>
<keyword evidence="1" id="KW-1133">Transmembrane helix</keyword>
<dbReference type="AlphaFoldDB" id="A0A7S1T7E1"/>
<dbReference type="EMBL" id="HBGH01002042">
    <property type="protein sequence ID" value="CAD9225044.1"/>
    <property type="molecule type" value="Transcribed_RNA"/>
</dbReference>
<organism evidence="3">
    <name type="scientific">Compsopogon caeruleus</name>
    <dbReference type="NCBI Taxonomy" id="31354"/>
    <lineage>
        <taxon>Eukaryota</taxon>
        <taxon>Rhodophyta</taxon>
        <taxon>Compsopogonophyceae</taxon>
        <taxon>Compsopogonales</taxon>
        <taxon>Compsopogonaceae</taxon>
        <taxon>Compsopogon</taxon>
    </lineage>
</organism>
<feature type="transmembrane region" description="Helical" evidence="1">
    <location>
        <begin position="12"/>
        <end position="32"/>
    </location>
</feature>
<proteinExistence type="predicted"/>
<keyword evidence="1" id="KW-0812">Transmembrane</keyword>
<protein>
    <recommendedName>
        <fullName evidence="2">Nucleotide-diphospho-sugar transferase domain-containing protein</fullName>
    </recommendedName>
</protein>
<name>A0A7S1T7E1_9RHOD</name>
<keyword evidence="1" id="KW-0472">Membrane</keyword>
<reference evidence="3" key="1">
    <citation type="submission" date="2021-01" db="EMBL/GenBank/DDBJ databases">
        <authorList>
            <person name="Corre E."/>
            <person name="Pelletier E."/>
            <person name="Niang G."/>
            <person name="Scheremetjew M."/>
            <person name="Finn R."/>
            <person name="Kale V."/>
            <person name="Holt S."/>
            <person name="Cochrane G."/>
            <person name="Meng A."/>
            <person name="Brown T."/>
            <person name="Cohen L."/>
        </authorList>
    </citation>
    <scope>NUCLEOTIDE SEQUENCE</scope>
    <source>
        <strain evidence="3">SAG 36.94</strain>
    </source>
</reference>
<gene>
    <name evidence="3" type="ORF">CCAE0312_LOCUS1093</name>
</gene>
<dbReference type="InterPro" id="IPR005069">
    <property type="entry name" value="Nucl-diP-sugar_transferase"/>
</dbReference>
<evidence type="ECO:0000256" key="1">
    <source>
        <dbReference type="SAM" id="Phobius"/>
    </source>
</evidence>
<evidence type="ECO:0000259" key="2">
    <source>
        <dbReference type="Pfam" id="PF03407"/>
    </source>
</evidence>
<evidence type="ECO:0000313" key="3">
    <source>
        <dbReference type="EMBL" id="CAD9225044.1"/>
    </source>
</evidence>
<dbReference type="Pfam" id="PF03407">
    <property type="entry name" value="Nucleotid_trans"/>
    <property type="match status" value="1"/>
</dbReference>